<comment type="caution">
    <text evidence="2">The sequence shown here is derived from an EMBL/GenBank/DDBJ whole genome shotgun (WGS) entry which is preliminary data.</text>
</comment>
<dbReference type="EMBL" id="VSWD01000004">
    <property type="protein sequence ID" value="KAK3104707.1"/>
    <property type="molecule type" value="Genomic_DNA"/>
</dbReference>
<dbReference type="AlphaFoldDB" id="A0AA89C1C6"/>
<reference evidence="2" key="1">
    <citation type="submission" date="2019-08" db="EMBL/GenBank/DDBJ databases">
        <title>The improved chromosome-level genome for the pearl oyster Pinctada fucata martensii using PacBio sequencing and Hi-C.</title>
        <authorList>
            <person name="Zheng Z."/>
        </authorList>
    </citation>
    <scope>NUCLEOTIDE SEQUENCE</scope>
    <source>
        <strain evidence="2">ZZ-2019</strain>
        <tissue evidence="2">Adductor muscle</tissue>
    </source>
</reference>
<evidence type="ECO:0000256" key="1">
    <source>
        <dbReference type="SAM" id="Phobius"/>
    </source>
</evidence>
<evidence type="ECO:0000313" key="3">
    <source>
        <dbReference type="Proteomes" id="UP001186944"/>
    </source>
</evidence>
<sequence length="70" mass="7875">MWFHNERNMLLDLFMCTIGLGLICLIDTTVGYRTHSAIKIEGNGYTGLSVGISNYVEEDPELIENIKVVI</sequence>
<feature type="transmembrane region" description="Helical" evidence="1">
    <location>
        <begin position="12"/>
        <end position="32"/>
    </location>
</feature>
<gene>
    <name evidence="2" type="ORF">FSP39_008282</name>
</gene>
<evidence type="ECO:0000313" key="2">
    <source>
        <dbReference type="EMBL" id="KAK3104707.1"/>
    </source>
</evidence>
<accession>A0AA89C1C6</accession>
<keyword evidence="1" id="KW-0812">Transmembrane</keyword>
<keyword evidence="1" id="KW-0472">Membrane</keyword>
<dbReference type="Proteomes" id="UP001186944">
    <property type="component" value="Unassembled WGS sequence"/>
</dbReference>
<keyword evidence="3" id="KW-1185">Reference proteome</keyword>
<keyword evidence="1" id="KW-1133">Transmembrane helix</keyword>
<name>A0AA89C1C6_PINIB</name>
<proteinExistence type="predicted"/>
<organism evidence="2 3">
    <name type="scientific">Pinctada imbricata</name>
    <name type="common">Atlantic pearl-oyster</name>
    <name type="synonym">Pinctada martensii</name>
    <dbReference type="NCBI Taxonomy" id="66713"/>
    <lineage>
        <taxon>Eukaryota</taxon>
        <taxon>Metazoa</taxon>
        <taxon>Spiralia</taxon>
        <taxon>Lophotrochozoa</taxon>
        <taxon>Mollusca</taxon>
        <taxon>Bivalvia</taxon>
        <taxon>Autobranchia</taxon>
        <taxon>Pteriomorphia</taxon>
        <taxon>Pterioida</taxon>
        <taxon>Pterioidea</taxon>
        <taxon>Pteriidae</taxon>
        <taxon>Pinctada</taxon>
    </lineage>
</organism>
<protein>
    <submittedName>
        <fullName evidence="2">Uncharacterized protein</fullName>
    </submittedName>
</protein>